<dbReference type="SFLD" id="SFLDS00005">
    <property type="entry name" value="Isoprenoid_Synthase_Type_I"/>
    <property type="match status" value="1"/>
</dbReference>
<name>A0A9P3FZA8_9APHY</name>
<dbReference type="Pfam" id="PF06330">
    <property type="entry name" value="TRI5"/>
    <property type="match status" value="1"/>
</dbReference>
<dbReference type="SUPFAM" id="SSF48576">
    <property type="entry name" value="Terpenoid synthases"/>
    <property type="match status" value="1"/>
</dbReference>
<dbReference type="GO" id="GO:0016838">
    <property type="term" value="F:carbon-oxygen lyase activity, acting on phosphates"/>
    <property type="evidence" value="ECO:0007669"/>
    <property type="project" value="InterPro"/>
</dbReference>
<dbReference type="AlphaFoldDB" id="A0A9P3FZA8"/>
<dbReference type="Gene3D" id="1.10.600.10">
    <property type="entry name" value="Farnesyl Diphosphate Synthase"/>
    <property type="match status" value="1"/>
</dbReference>
<proteinExistence type="inferred from homology"/>
<evidence type="ECO:0000313" key="4">
    <source>
        <dbReference type="Proteomes" id="UP000703269"/>
    </source>
</evidence>
<dbReference type="EMBL" id="BPQB01000001">
    <property type="protein sequence ID" value="GJE84889.1"/>
    <property type="molecule type" value="Genomic_DNA"/>
</dbReference>
<dbReference type="Proteomes" id="UP000703269">
    <property type="component" value="Unassembled WGS sequence"/>
</dbReference>
<protein>
    <submittedName>
        <fullName evidence="3">Terpene cyclase</fullName>
    </submittedName>
</protein>
<keyword evidence="4" id="KW-1185">Reference proteome</keyword>
<dbReference type="OrthoDB" id="2998174at2759"/>
<dbReference type="SFLD" id="SFLDG01021">
    <property type="entry name" value="Trichodiene_Synthase_Like"/>
    <property type="match status" value="1"/>
</dbReference>
<accession>A0A9P3FZA8</accession>
<organism evidence="3 4">
    <name type="scientific">Phanerochaete sordida</name>
    <dbReference type="NCBI Taxonomy" id="48140"/>
    <lineage>
        <taxon>Eukaryota</taxon>
        <taxon>Fungi</taxon>
        <taxon>Dikarya</taxon>
        <taxon>Basidiomycota</taxon>
        <taxon>Agaricomycotina</taxon>
        <taxon>Agaricomycetes</taxon>
        <taxon>Polyporales</taxon>
        <taxon>Phanerochaetaceae</taxon>
        <taxon>Phanerochaete</taxon>
    </lineage>
</organism>
<comment type="caution">
    <text evidence="3">The sequence shown here is derived from an EMBL/GenBank/DDBJ whole genome shotgun (WGS) entry which is preliminary data.</text>
</comment>
<evidence type="ECO:0000256" key="1">
    <source>
        <dbReference type="ARBA" id="ARBA00007946"/>
    </source>
</evidence>
<sequence length="279" mass="31228">MPSFDRSLLSDEVGKLVHAEAQTWNTGGVSPARLHSALELGIDMGRVVFKHLPVTAQVRIAVRTALCIPVDDFDTGLENIAEFVDRFHSGRPQLHPMLDLLAQELGRTPEYVHSYGAAGIVTSTVQFVASEVMERDVGAQPVSEAAPEFLMYRRLRNGIADAYAYPIWDKTQFPSPSVHIQAVPITSDFICYANDLLSFYKEELAGETGNFIHSRARVSGKSVEDALMNTLDDAVDAVNRARKILRGDERQAWESFMEGYVMFHFLTPRYKLEKLFCSE</sequence>
<dbReference type="InterPro" id="IPR024652">
    <property type="entry name" value="Trichodiene_synth"/>
</dbReference>
<evidence type="ECO:0000313" key="3">
    <source>
        <dbReference type="EMBL" id="GJE84889.1"/>
    </source>
</evidence>
<dbReference type="InterPro" id="IPR008949">
    <property type="entry name" value="Isoprenoid_synthase_dom_sf"/>
</dbReference>
<reference evidence="3 4" key="1">
    <citation type="submission" date="2021-08" db="EMBL/GenBank/DDBJ databases">
        <title>Draft Genome Sequence of Phanerochaete sordida strain YK-624.</title>
        <authorList>
            <person name="Mori T."/>
            <person name="Dohra H."/>
            <person name="Suzuki T."/>
            <person name="Kawagishi H."/>
            <person name="Hirai H."/>
        </authorList>
    </citation>
    <scope>NUCLEOTIDE SEQUENCE [LARGE SCALE GENOMIC DNA]</scope>
    <source>
        <strain evidence="3 4">YK-624</strain>
    </source>
</reference>
<evidence type="ECO:0000256" key="2">
    <source>
        <dbReference type="ARBA" id="ARBA00023239"/>
    </source>
</evidence>
<comment type="similarity">
    <text evidence="1">Belongs to the trichodiene synthase family.</text>
</comment>
<keyword evidence="2" id="KW-0456">Lyase</keyword>
<gene>
    <name evidence="3" type="ORF">PsYK624_009650</name>
</gene>